<feature type="compositionally biased region" description="Basic and acidic residues" evidence="1">
    <location>
        <begin position="15"/>
        <end position="34"/>
    </location>
</feature>
<gene>
    <name evidence="2" type="ORF">GCM10010430_28020</name>
</gene>
<feature type="region of interest" description="Disordered" evidence="1">
    <location>
        <begin position="14"/>
        <end position="36"/>
    </location>
</feature>
<feature type="compositionally biased region" description="Basic and acidic residues" evidence="1">
    <location>
        <begin position="73"/>
        <end position="84"/>
    </location>
</feature>
<proteinExistence type="predicted"/>
<evidence type="ECO:0000313" key="3">
    <source>
        <dbReference type="Proteomes" id="UP001500305"/>
    </source>
</evidence>
<evidence type="ECO:0000313" key="2">
    <source>
        <dbReference type="EMBL" id="GAA2244596.1"/>
    </source>
</evidence>
<comment type="caution">
    <text evidence="2">The sequence shown here is derived from an EMBL/GenBank/DDBJ whole genome shotgun (WGS) entry which is preliminary data.</text>
</comment>
<accession>A0ABN3DYK8</accession>
<keyword evidence="3" id="KW-1185">Reference proteome</keyword>
<dbReference type="Proteomes" id="UP001500305">
    <property type="component" value="Unassembled WGS sequence"/>
</dbReference>
<reference evidence="2 3" key="1">
    <citation type="journal article" date="2019" name="Int. J. Syst. Evol. Microbiol.">
        <title>The Global Catalogue of Microorganisms (GCM) 10K type strain sequencing project: providing services to taxonomists for standard genome sequencing and annotation.</title>
        <authorList>
            <consortium name="The Broad Institute Genomics Platform"/>
            <consortium name="The Broad Institute Genome Sequencing Center for Infectious Disease"/>
            <person name="Wu L."/>
            <person name="Ma J."/>
        </authorList>
    </citation>
    <scope>NUCLEOTIDE SEQUENCE [LARGE SCALE GENOMIC DNA]</scope>
    <source>
        <strain evidence="2 3">JCM 7356</strain>
    </source>
</reference>
<name>A0ABN3DYK8_9ACTN</name>
<feature type="region of interest" description="Disordered" evidence="1">
    <location>
        <begin position="67"/>
        <end position="107"/>
    </location>
</feature>
<feature type="compositionally biased region" description="Polar residues" evidence="1">
    <location>
        <begin position="96"/>
        <end position="107"/>
    </location>
</feature>
<organism evidence="2 3">
    <name type="scientific">Kitasatospora cystarginea</name>
    <dbReference type="NCBI Taxonomy" id="58350"/>
    <lineage>
        <taxon>Bacteria</taxon>
        <taxon>Bacillati</taxon>
        <taxon>Actinomycetota</taxon>
        <taxon>Actinomycetes</taxon>
        <taxon>Kitasatosporales</taxon>
        <taxon>Streptomycetaceae</taxon>
        <taxon>Kitasatospora</taxon>
    </lineage>
</organism>
<sequence>MQCVDQLGRCQKAGRRADGFRDQAHGPRAFRDGPHPTPSNVVQWVLTGPPFHCRGVMQKAADLGFLPASGLSDSRRDDRVRTCDPCRASGVGRRQPTVSENGPASTE</sequence>
<protein>
    <submittedName>
        <fullName evidence="2">Uncharacterized protein</fullName>
    </submittedName>
</protein>
<dbReference type="EMBL" id="BAAATR010000010">
    <property type="protein sequence ID" value="GAA2244596.1"/>
    <property type="molecule type" value="Genomic_DNA"/>
</dbReference>
<evidence type="ECO:0000256" key="1">
    <source>
        <dbReference type="SAM" id="MobiDB-lite"/>
    </source>
</evidence>